<evidence type="ECO:0000313" key="4">
    <source>
        <dbReference type="EMBL" id="GBP34950.1"/>
    </source>
</evidence>
<dbReference type="AlphaFoldDB" id="A0A4C1V8S7"/>
<evidence type="ECO:0000256" key="2">
    <source>
        <dbReference type="ARBA" id="ARBA00022737"/>
    </source>
</evidence>
<keyword evidence="2" id="KW-0677">Repeat</keyword>
<keyword evidence="5" id="KW-1185">Reference proteome</keyword>
<dbReference type="InterPro" id="IPR015943">
    <property type="entry name" value="WD40/YVTN_repeat-like_dom_sf"/>
</dbReference>
<gene>
    <name evidence="4" type="primary">WDR13</name>
    <name evidence="4" type="ORF">EVAR_28415_1</name>
</gene>
<accession>A0A4C1V8S7</accession>
<proteinExistence type="predicted"/>
<dbReference type="Pfam" id="PF00400">
    <property type="entry name" value="WD40"/>
    <property type="match status" value="1"/>
</dbReference>
<name>A0A4C1V8S7_EUMVA</name>
<dbReference type="SUPFAM" id="SSF50978">
    <property type="entry name" value="WD40 repeat-like"/>
    <property type="match status" value="1"/>
</dbReference>
<organism evidence="4 5">
    <name type="scientific">Eumeta variegata</name>
    <name type="common">Bagworm moth</name>
    <name type="synonym">Eumeta japonica</name>
    <dbReference type="NCBI Taxonomy" id="151549"/>
    <lineage>
        <taxon>Eukaryota</taxon>
        <taxon>Metazoa</taxon>
        <taxon>Ecdysozoa</taxon>
        <taxon>Arthropoda</taxon>
        <taxon>Hexapoda</taxon>
        <taxon>Insecta</taxon>
        <taxon>Pterygota</taxon>
        <taxon>Neoptera</taxon>
        <taxon>Endopterygota</taxon>
        <taxon>Lepidoptera</taxon>
        <taxon>Glossata</taxon>
        <taxon>Ditrysia</taxon>
        <taxon>Tineoidea</taxon>
        <taxon>Psychidae</taxon>
        <taxon>Oiketicinae</taxon>
        <taxon>Eumeta</taxon>
    </lineage>
</organism>
<dbReference type="PANTHER" id="PTHR22838:SF4">
    <property type="entry name" value="WD REPEAT-CONTAINING PROTEIN 13"/>
    <property type="match status" value="1"/>
</dbReference>
<dbReference type="GO" id="GO:0005634">
    <property type="term" value="C:nucleus"/>
    <property type="evidence" value="ECO:0007669"/>
    <property type="project" value="TreeGrafter"/>
</dbReference>
<dbReference type="InterPro" id="IPR036322">
    <property type="entry name" value="WD40_repeat_dom_sf"/>
</dbReference>
<reference evidence="4 5" key="1">
    <citation type="journal article" date="2019" name="Commun. Biol.">
        <title>The bagworm genome reveals a unique fibroin gene that provides high tensile strength.</title>
        <authorList>
            <person name="Kono N."/>
            <person name="Nakamura H."/>
            <person name="Ohtoshi R."/>
            <person name="Tomita M."/>
            <person name="Numata K."/>
            <person name="Arakawa K."/>
        </authorList>
    </citation>
    <scope>NUCLEOTIDE SEQUENCE [LARGE SCALE GENOMIC DNA]</scope>
</reference>
<sequence length="374" mass="41989">MAEKNESRINAVEMRSLCIMCGVSRKDRCRNSDVRERCGLKEDVMTRGERGMLRRLSRLERMNESGLTKQTYRANGCDGKGVIVSYRVEPTGGALSKLRRCLSGGAVSCLSWSPWLARHPALLVNAADNSLYLYRIADREGSLVLKKRFDNAHLTHSVKSTFCPIMSFRRGVCVVTGSEDSCVYFLDIEGSSDHPVVNKLQGHASPVLGVSFSYDESLLATSDYSGLDGKEQSADIDEVEIHAISMKMPHIDLWQAIHVVHAQYDNWWYIKRGPNFEHPKPTSLDEKIDGRQWRERYADSKCKDQTTWKSIVCLPLREIGRETATLKRAWDNLKTNARRAKAEERANLIRTGGGPPPSQPPSTSILDEVGELSS</sequence>
<dbReference type="InterPro" id="IPR051350">
    <property type="entry name" value="WD_repeat-ST_regulator"/>
</dbReference>
<dbReference type="Proteomes" id="UP000299102">
    <property type="component" value="Unassembled WGS sequence"/>
</dbReference>
<comment type="caution">
    <text evidence="4">The sequence shown here is derived from an EMBL/GenBank/DDBJ whole genome shotgun (WGS) entry which is preliminary data.</text>
</comment>
<dbReference type="Gene3D" id="2.130.10.10">
    <property type="entry name" value="YVTN repeat-like/Quinoprotein amine dehydrogenase"/>
    <property type="match status" value="1"/>
</dbReference>
<dbReference type="GO" id="GO:1990841">
    <property type="term" value="F:promoter-specific chromatin binding"/>
    <property type="evidence" value="ECO:0007669"/>
    <property type="project" value="TreeGrafter"/>
</dbReference>
<protein>
    <submittedName>
        <fullName evidence="4">WD repeat-containing protein 13</fullName>
    </submittedName>
</protein>
<feature type="region of interest" description="Disordered" evidence="3">
    <location>
        <begin position="345"/>
        <end position="374"/>
    </location>
</feature>
<evidence type="ECO:0000256" key="3">
    <source>
        <dbReference type="SAM" id="MobiDB-lite"/>
    </source>
</evidence>
<keyword evidence="1" id="KW-0853">WD repeat</keyword>
<dbReference type="PANTHER" id="PTHR22838">
    <property type="entry name" value="WD REPEAT PROTEIN 26-RELATED"/>
    <property type="match status" value="1"/>
</dbReference>
<evidence type="ECO:0000313" key="5">
    <source>
        <dbReference type="Proteomes" id="UP000299102"/>
    </source>
</evidence>
<dbReference type="EMBL" id="BGZK01000297">
    <property type="protein sequence ID" value="GBP34950.1"/>
    <property type="molecule type" value="Genomic_DNA"/>
</dbReference>
<evidence type="ECO:0000256" key="1">
    <source>
        <dbReference type="ARBA" id="ARBA00022574"/>
    </source>
</evidence>
<dbReference type="STRING" id="151549.A0A4C1V8S7"/>
<dbReference type="InterPro" id="IPR001680">
    <property type="entry name" value="WD40_rpt"/>
</dbReference>
<dbReference type="OrthoDB" id="1932312at2759"/>